<dbReference type="InterPro" id="IPR013520">
    <property type="entry name" value="Ribonucl_H"/>
</dbReference>
<dbReference type="PANTHER" id="PTHR30231">
    <property type="entry name" value="DNA POLYMERASE III SUBUNIT EPSILON"/>
    <property type="match status" value="1"/>
</dbReference>
<dbReference type="eggNOG" id="COG0847">
    <property type="taxonomic scope" value="Bacteria"/>
</dbReference>
<dbReference type="PANTHER" id="PTHR30231:SF42">
    <property type="entry name" value="EXONUCLEASE"/>
    <property type="match status" value="1"/>
</dbReference>
<dbReference type="Proteomes" id="UP000005283">
    <property type="component" value="Unassembled WGS sequence"/>
</dbReference>
<dbReference type="SUPFAM" id="SSF53098">
    <property type="entry name" value="Ribonuclease H-like"/>
    <property type="match status" value="1"/>
</dbReference>
<feature type="domain" description="Exonuclease" evidence="2">
    <location>
        <begin position="32"/>
        <end position="194"/>
    </location>
</feature>
<dbReference type="STRING" id="679190.HMPREF0650_0268"/>
<dbReference type="EMBL" id="ADEG01000031">
    <property type="protein sequence ID" value="EFA92798.1"/>
    <property type="molecule type" value="Genomic_DNA"/>
</dbReference>
<dbReference type="Gene3D" id="3.30.420.10">
    <property type="entry name" value="Ribonuclease H-like superfamily/Ribonuclease H"/>
    <property type="match status" value="1"/>
</dbReference>
<protein>
    <submittedName>
        <fullName evidence="3">Putative DNA polymerase III, epsilon subunit</fullName>
    </submittedName>
</protein>
<dbReference type="Pfam" id="PF00929">
    <property type="entry name" value="RNase_T"/>
    <property type="match status" value="1"/>
</dbReference>
<dbReference type="SMART" id="SM00479">
    <property type="entry name" value="EXOIII"/>
    <property type="match status" value="1"/>
</dbReference>
<evidence type="ECO:0000256" key="1">
    <source>
        <dbReference type="SAM" id="MobiDB-lite"/>
    </source>
</evidence>
<dbReference type="GO" id="GO:0003676">
    <property type="term" value="F:nucleic acid binding"/>
    <property type="evidence" value="ECO:0007669"/>
    <property type="project" value="InterPro"/>
</dbReference>
<dbReference type="GO" id="GO:0006259">
    <property type="term" value="P:DNA metabolic process"/>
    <property type="evidence" value="ECO:0007669"/>
    <property type="project" value="UniProtKB-ARBA"/>
</dbReference>
<dbReference type="GO" id="GO:0005829">
    <property type="term" value="C:cytosol"/>
    <property type="evidence" value="ECO:0007669"/>
    <property type="project" value="TreeGrafter"/>
</dbReference>
<organism evidence="3 4">
    <name type="scientific">Hoylesella buccalis ATCC 35310</name>
    <dbReference type="NCBI Taxonomy" id="679190"/>
    <lineage>
        <taxon>Bacteria</taxon>
        <taxon>Pseudomonadati</taxon>
        <taxon>Bacteroidota</taxon>
        <taxon>Bacteroidia</taxon>
        <taxon>Bacteroidales</taxon>
        <taxon>Prevotellaceae</taxon>
        <taxon>Hoylesella</taxon>
    </lineage>
</organism>
<evidence type="ECO:0000313" key="4">
    <source>
        <dbReference type="Proteomes" id="UP000005283"/>
    </source>
</evidence>
<dbReference type="InterPro" id="IPR012337">
    <property type="entry name" value="RNaseH-like_sf"/>
</dbReference>
<dbReference type="CDD" id="cd06130">
    <property type="entry name" value="DNA_pol_III_epsilon_like"/>
    <property type="match status" value="1"/>
</dbReference>
<reference evidence="3 4" key="1">
    <citation type="submission" date="2009-12" db="EMBL/GenBank/DDBJ databases">
        <title>Genome Sequence of Prevotella buccalis ATCC 35310.</title>
        <authorList>
            <person name="Durkin A.S."/>
            <person name="Madupu R."/>
            <person name="Torralba M."/>
            <person name="Methe B."/>
            <person name="Sutton G."/>
            <person name="Strausberg R.L."/>
            <person name="Nelson K.E."/>
        </authorList>
    </citation>
    <scope>NUCLEOTIDE SEQUENCE [LARGE SCALE GENOMIC DNA]</scope>
    <source>
        <strain evidence="3 4">ATCC 35310</strain>
    </source>
</reference>
<dbReference type="GO" id="GO:0008408">
    <property type="term" value="F:3'-5' exonuclease activity"/>
    <property type="evidence" value="ECO:0007669"/>
    <property type="project" value="TreeGrafter"/>
</dbReference>
<sequence>MCRGSHQNGKVLTSQNKAHQTKRTYQQRTLKDFAAIDFETANSCRSSVCSVGVVIVENGKITDSYYHLIRPYPNYYHPRNIAVHGILPSDTQDAPTFPEVWAQIAPLIKHLPLVAHNKAFDESCLKACFATYGMAYLNYPFYCTLIASRRVFCHHELANHQLHTVAAHLGYNLVNHHHALADAEACSVIALNIL</sequence>
<name>D1W3Q1_9BACT</name>
<gene>
    <name evidence="3" type="ORF">HMPREF0650_0268</name>
</gene>
<dbReference type="InterPro" id="IPR036397">
    <property type="entry name" value="RNaseH_sf"/>
</dbReference>
<dbReference type="AlphaFoldDB" id="D1W3Q1"/>
<evidence type="ECO:0000313" key="3">
    <source>
        <dbReference type="EMBL" id="EFA92798.1"/>
    </source>
</evidence>
<proteinExistence type="predicted"/>
<evidence type="ECO:0000259" key="2">
    <source>
        <dbReference type="SMART" id="SM00479"/>
    </source>
</evidence>
<accession>D1W3Q1</accession>
<feature type="region of interest" description="Disordered" evidence="1">
    <location>
        <begin position="1"/>
        <end position="24"/>
    </location>
</feature>
<keyword evidence="4" id="KW-1185">Reference proteome</keyword>
<comment type="caution">
    <text evidence="3">The sequence shown here is derived from an EMBL/GenBank/DDBJ whole genome shotgun (WGS) entry which is preliminary data.</text>
</comment>